<dbReference type="EMBL" id="BQKI01000015">
    <property type="protein sequence ID" value="GJN07777.1"/>
    <property type="molecule type" value="Genomic_DNA"/>
</dbReference>
<evidence type="ECO:0000313" key="24">
    <source>
        <dbReference type="EMBL" id="GJN07777.1"/>
    </source>
</evidence>
<evidence type="ECO:0000256" key="8">
    <source>
        <dbReference type="ARBA" id="ARBA00022617"/>
    </source>
</evidence>
<dbReference type="GO" id="GO:0005576">
    <property type="term" value="C:extracellular region"/>
    <property type="evidence" value="ECO:0007669"/>
    <property type="project" value="UniProtKB-SubCell"/>
</dbReference>
<dbReference type="GO" id="GO:0020037">
    <property type="term" value="F:heme binding"/>
    <property type="evidence" value="ECO:0007669"/>
    <property type="project" value="UniProtKB-UniRule"/>
</dbReference>
<name>A0AAV5DBU3_ELECO</name>
<organism evidence="24 25">
    <name type="scientific">Eleusine coracana subsp. coracana</name>
    <dbReference type="NCBI Taxonomy" id="191504"/>
    <lineage>
        <taxon>Eukaryota</taxon>
        <taxon>Viridiplantae</taxon>
        <taxon>Streptophyta</taxon>
        <taxon>Embryophyta</taxon>
        <taxon>Tracheophyta</taxon>
        <taxon>Spermatophyta</taxon>
        <taxon>Magnoliopsida</taxon>
        <taxon>Liliopsida</taxon>
        <taxon>Poales</taxon>
        <taxon>Poaceae</taxon>
        <taxon>PACMAD clade</taxon>
        <taxon>Chloridoideae</taxon>
        <taxon>Cynodonteae</taxon>
        <taxon>Eleusininae</taxon>
        <taxon>Eleusine</taxon>
    </lineage>
</organism>
<evidence type="ECO:0000256" key="20">
    <source>
        <dbReference type="PIRSR" id="PIRSR600823-4"/>
    </source>
</evidence>
<dbReference type="FunFam" id="1.10.420.10:FF:000006">
    <property type="entry name" value="Peroxidase"/>
    <property type="match status" value="1"/>
</dbReference>
<comment type="subcellular location">
    <subcellularLocation>
        <location evidence="3 22">Secreted</location>
    </subcellularLocation>
</comment>
<keyword evidence="7 22" id="KW-0575">Peroxidase</keyword>
<feature type="binding site" evidence="19">
    <location>
        <position position="70"/>
    </location>
    <ligand>
        <name>Ca(2+)</name>
        <dbReference type="ChEBI" id="CHEBI:29108"/>
        <label>1</label>
    </ligand>
</feature>
<feature type="binding site" evidence="19">
    <location>
        <position position="72"/>
    </location>
    <ligand>
        <name>Ca(2+)</name>
        <dbReference type="ChEBI" id="CHEBI:29108"/>
        <label>1</label>
    </ligand>
</feature>
<feature type="binding site" evidence="19">
    <location>
        <position position="245"/>
    </location>
    <ligand>
        <name>Ca(2+)</name>
        <dbReference type="ChEBI" id="CHEBI:29108"/>
        <label>2</label>
    </ligand>
</feature>
<dbReference type="PROSITE" id="PS51257">
    <property type="entry name" value="PROKAR_LIPOPROTEIN"/>
    <property type="match status" value="1"/>
</dbReference>
<dbReference type="FunFam" id="1.10.520.10:FF:000006">
    <property type="entry name" value="Peroxidase"/>
    <property type="match status" value="1"/>
</dbReference>
<dbReference type="PRINTS" id="PR00461">
    <property type="entry name" value="PLPEROXIDASE"/>
</dbReference>
<comment type="caution">
    <text evidence="24">The sequence shown here is derived from an EMBL/GenBank/DDBJ whole genome shotgun (WGS) entry which is preliminary data.</text>
</comment>
<dbReference type="Pfam" id="PF00141">
    <property type="entry name" value="peroxidase"/>
    <property type="match status" value="1"/>
</dbReference>
<feature type="binding site" evidence="19">
    <location>
        <position position="65"/>
    </location>
    <ligand>
        <name>Ca(2+)</name>
        <dbReference type="ChEBI" id="CHEBI:29108"/>
        <label>1</label>
    </ligand>
</feature>
<evidence type="ECO:0000256" key="21">
    <source>
        <dbReference type="PIRSR" id="PIRSR600823-5"/>
    </source>
</evidence>
<evidence type="ECO:0000256" key="16">
    <source>
        <dbReference type="ARBA" id="ARBA00023324"/>
    </source>
</evidence>
<dbReference type="InterPro" id="IPR033905">
    <property type="entry name" value="Secretory_peroxidase"/>
</dbReference>
<dbReference type="Proteomes" id="UP001054889">
    <property type="component" value="Unassembled WGS sequence"/>
</dbReference>
<evidence type="ECO:0000256" key="10">
    <source>
        <dbReference type="ARBA" id="ARBA00022729"/>
    </source>
</evidence>
<dbReference type="PROSITE" id="PS00435">
    <property type="entry name" value="PEROXIDASE_1"/>
    <property type="match status" value="1"/>
</dbReference>
<dbReference type="SUPFAM" id="SSF48113">
    <property type="entry name" value="Heme-dependent peroxidases"/>
    <property type="match status" value="1"/>
</dbReference>
<dbReference type="CDD" id="cd00693">
    <property type="entry name" value="secretory_peroxidase"/>
    <property type="match status" value="1"/>
</dbReference>
<feature type="binding site" evidence="19">
    <location>
        <position position="250"/>
    </location>
    <ligand>
        <name>Ca(2+)</name>
        <dbReference type="ChEBI" id="CHEBI:29108"/>
        <label>2</label>
    </ligand>
</feature>
<evidence type="ECO:0000313" key="25">
    <source>
        <dbReference type="Proteomes" id="UP001054889"/>
    </source>
</evidence>
<evidence type="ECO:0000256" key="17">
    <source>
        <dbReference type="PIRSR" id="PIRSR600823-1"/>
    </source>
</evidence>
<comment type="similarity">
    <text evidence="22">Belongs to the peroxidase family. Classical plant (class III) peroxidase subfamily.</text>
</comment>
<dbReference type="Gene3D" id="1.10.420.10">
    <property type="entry name" value="Peroxidase, domain 2"/>
    <property type="match status" value="1"/>
</dbReference>
<keyword evidence="9 19" id="KW-0479">Metal-binding</keyword>
<evidence type="ECO:0000256" key="5">
    <source>
        <dbReference type="ARBA" id="ARBA00012313"/>
    </source>
</evidence>
<comment type="catalytic activity">
    <reaction evidence="1 22">
        <text>2 a phenolic donor + H2O2 = 2 a phenolic radical donor + 2 H2O</text>
        <dbReference type="Rhea" id="RHEA:56136"/>
        <dbReference type="ChEBI" id="CHEBI:15377"/>
        <dbReference type="ChEBI" id="CHEBI:16240"/>
        <dbReference type="ChEBI" id="CHEBI:139520"/>
        <dbReference type="ChEBI" id="CHEBI:139521"/>
        <dbReference type="EC" id="1.11.1.7"/>
    </reaction>
</comment>
<feature type="binding site" evidence="19">
    <location>
        <position position="74"/>
    </location>
    <ligand>
        <name>Ca(2+)</name>
        <dbReference type="ChEBI" id="CHEBI:29108"/>
        <label>1</label>
    </ligand>
</feature>
<feature type="signal peptide" evidence="22">
    <location>
        <begin position="1"/>
        <end position="23"/>
    </location>
</feature>
<keyword evidence="13 19" id="KW-0408">Iron</keyword>
<dbReference type="GO" id="GO:0006979">
    <property type="term" value="P:response to oxidative stress"/>
    <property type="evidence" value="ECO:0007669"/>
    <property type="project" value="UniProtKB-UniRule"/>
</dbReference>
<dbReference type="PROSITE" id="PS00436">
    <property type="entry name" value="PEROXIDASE_2"/>
    <property type="match status" value="1"/>
</dbReference>
<keyword evidence="6 22" id="KW-0964">Secreted</keyword>
<keyword evidence="14 21" id="KW-1015">Disulfide bond</keyword>
<dbReference type="PANTHER" id="PTHR31235">
    <property type="entry name" value="PEROXIDASE 25-RELATED"/>
    <property type="match status" value="1"/>
</dbReference>
<evidence type="ECO:0000256" key="13">
    <source>
        <dbReference type="ARBA" id="ARBA00023004"/>
    </source>
</evidence>
<dbReference type="InterPro" id="IPR000823">
    <property type="entry name" value="Peroxidase_pln"/>
</dbReference>
<protein>
    <recommendedName>
        <fullName evidence="5 22">Peroxidase</fullName>
        <ecNumber evidence="5 22">1.11.1.7</ecNumber>
    </recommendedName>
</protein>
<feature type="binding site" evidence="18">
    <location>
        <position position="164"/>
    </location>
    <ligand>
        <name>substrate</name>
    </ligand>
</feature>
<evidence type="ECO:0000256" key="19">
    <source>
        <dbReference type="PIRSR" id="PIRSR600823-3"/>
    </source>
</evidence>
<keyword evidence="16 22" id="KW-0376">Hydrogen peroxide</keyword>
<evidence type="ECO:0000259" key="23">
    <source>
        <dbReference type="PROSITE" id="PS50873"/>
    </source>
</evidence>
<evidence type="ECO:0000256" key="12">
    <source>
        <dbReference type="ARBA" id="ARBA00023002"/>
    </source>
</evidence>
<evidence type="ECO:0000256" key="15">
    <source>
        <dbReference type="ARBA" id="ARBA00023180"/>
    </source>
</evidence>
<feature type="active site" description="Proton acceptor" evidence="17">
    <location>
        <position position="64"/>
    </location>
</feature>
<keyword evidence="11 19" id="KW-0106">Calcium</keyword>
<feature type="binding site" evidence="19">
    <location>
        <position position="242"/>
    </location>
    <ligand>
        <name>Ca(2+)</name>
        <dbReference type="ChEBI" id="CHEBI:29108"/>
        <label>2</label>
    </ligand>
</feature>
<feature type="disulfide bond" evidence="21">
    <location>
        <begin position="201"/>
        <end position="227"/>
    </location>
</feature>
<evidence type="ECO:0000256" key="18">
    <source>
        <dbReference type="PIRSR" id="PIRSR600823-2"/>
    </source>
</evidence>
<dbReference type="Gene3D" id="1.10.520.10">
    <property type="match status" value="1"/>
</dbReference>
<reference evidence="24" key="2">
    <citation type="submission" date="2021-12" db="EMBL/GenBank/DDBJ databases">
        <title>Resequencing data analysis of finger millet.</title>
        <authorList>
            <person name="Hatakeyama M."/>
            <person name="Aluri S."/>
            <person name="Balachadran M.T."/>
            <person name="Sivarajan S.R."/>
            <person name="Poveda L."/>
            <person name="Shimizu-Inatsugi R."/>
            <person name="Schlapbach R."/>
            <person name="Sreeman S.M."/>
            <person name="Shimizu K.K."/>
        </authorList>
    </citation>
    <scope>NUCLEOTIDE SEQUENCE</scope>
</reference>
<keyword evidence="12 22" id="KW-0560">Oxidoreductase</keyword>
<evidence type="ECO:0000256" key="22">
    <source>
        <dbReference type="RuleBase" id="RU362060"/>
    </source>
</evidence>
<sequence>MAASFRIAVVATCLLVLASACQGLQVGYYKDTCPSVEAIVRDEVKKFVYKDAGIGAGLIRMLFHDCFVQGCDGSVLLDPTPANPQPEKLSPPNFPSLRGFDVIDAAKAAVEAACPGKVSCADIIAFAARDAAYFLSAFRVKINMPAGRLDGRVSSSSDALNNLPPPFFNVNQLITSFAAKGLSAEDMVVLSGAHTIGRSHCSSFVSDRLNTPSDMEAGFANFLRGRCPANPNPSNDPTVNQDIVTPNALDNQYFKHVLDRKVLFTSDAALMTSPTTAQMVKDNAFIPGLWDGKFNAAFVKMAGIGVKTGFQGEIRRNCRLVN</sequence>
<keyword evidence="10 22" id="KW-0732">Signal</keyword>
<evidence type="ECO:0000256" key="3">
    <source>
        <dbReference type="ARBA" id="ARBA00004613"/>
    </source>
</evidence>
<dbReference type="GO" id="GO:0046872">
    <property type="term" value="F:metal ion binding"/>
    <property type="evidence" value="ECO:0007669"/>
    <property type="project" value="UniProtKB-UniRule"/>
</dbReference>
<accession>A0AAV5DBU3</accession>
<evidence type="ECO:0000256" key="6">
    <source>
        <dbReference type="ARBA" id="ARBA00022525"/>
    </source>
</evidence>
<feature type="binding site" evidence="19">
    <location>
        <position position="68"/>
    </location>
    <ligand>
        <name>Ca(2+)</name>
        <dbReference type="ChEBI" id="CHEBI:29108"/>
        <label>1</label>
    </ligand>
</feature>
<keyword evidence="15" id="KW-0325">Glycoprotein</keyword>
<keyword evidence="25" id="KW-1185">Reference proteome</keyword>
<feature type="disulfide bond" evidence="21">
    <location>
        <begin position="33"/>
        <end position="114"/>
    </location>
</feature>
<dbReference type="GO" id="GO:0140825">
    <property type="term" value="F:lactoperoxidase activity"/>
    <property type="evidence" value="ECO:0007669"/>
    <property type="project" value="UniProtKB-EC"/>
</dbReference>
<dbReference type="PROSITE" id="PS50873">
    <property type="entry name" value="PEROXIDASE_4"/>
    <property type="match status" value="1"/>
</dbReference>
<dbReference type="AlphaFoldDB" id="A0AAV5DBU3"/>
<dbReference type="GO" id="GO:0042744">
    <property type="term" value="P:hydrogen peroxide catabolic process"/>
    <property type="evidence" value="ECO:0007669"/>
    <property type="project" value="UniProtKB-KW"/>
</dbReference>
<gene>
    <name evidence="24" type="primary">ga25638</name>
    <name evidence="24" type="ORF">PR202_ga25638</name>
</gene>
<evidence type="ECO:0000256" key="9">
    <source>
        <dbReference type="ARBA" id="ARBA00022723"/>
    </source>
</evidence>
<feature type="disulfide bond" evidence="21">
    <location>
        <begin position="120"/>
        <end position="318"/>
    </location>
</feature>
<feature type="binding site" evidence="19">
    <location>
        <position position="195"/>
    </location>
    <ligand>
        <name>Ca(2+)</name>
        <dbReference type="ChEBI" id="CHEBI:29108"/>
        <label>2</label>
    </ligand>
</feature>
<evidence type="ECO:0000256" key="14">
    <source>
        <dbReference type="ARBA" id="ARBA00023157"/>
    </source>
</evidence>
<dbReference type="InterPro" id="IPR010255">
    <property type="entry name" value="Haem_peroxidase_sf"/>
</dbReference>
<evidence type="ECO:0000256" key="2">
    <source>
        <dbReference type="ARBA" id="ARBA00002322"/>
    </source>
</evidence>
<comment type="cofactor">
    <cofactor evidence="19 22">
        <name>Ca(2+)</name>
        <dbReference type="ChEBI" id="CHEBI:29108"/>
    </cofactor>
    <text evidence="19 22">Binds 2 calcium ions per subunit.</text>
</comment>
<evidence type="ECO:0000256" key="11">
    <source>
        <dbReference type="ARBA" id="ARBA00022837"/>
    </source>
</evidence>
<dbReference type="InterPro" id="IPR002016">
    <property type="entry name" value="Haem_peroxidase"/>
</dbReference>
<reference evidence="24" key="1">
    <citation type="journal article" date="2018" name="DNA Res.">
        <title>Multiple hybrid de novo genome assembly of finger millet, an orphan allotetraploid crop.</title>
        <authorList>
            <person name="Hatakeyama M."/>
            <person name="Aluri S."/>
            <person name="Balachadran M.T."/>
            <person name="Sivarajan S.R."/>
            <person name="Patrignani A."/>
            <person name="Gruter S."/>
            <person name="Poveda L."/>
            <person name="Shimizu-Inatsugi R."/>
            <person name="Baeten J."/>
            <person name="Francoijs K.J."/>
            <person name="Nataraja K.N."/>
            <person name="Reddy Y.A.N."/>
            <person name="Phadnis S."/>
            <person name="Ravikumar R.L."/>
            <person name="Schlapbach R."/>
            <person name="Sreeman S.M."/>
            <person name="Shimizu K.K."/>
        </authorList>
    </citation>
    <scope>NUCLEOTIDE SEQUENCE</scope>
</reference>
<dbReference type="InterPro" id="IPR019793">
    <property type="entry name" value="Peroxidases_heam-ligand_BS"/>
</dbReference>
<keyword evidence="8 22" id="KW-0349">Heme</keyword>
<evidence type="ECO:0000256" key="4">
    <source>
        <dbReference type="ARBA" id="ARBA00006873"/>
    </source>
</evidence>
<feature type="binding site" evidence="19">
    <location>
        <position position="87"/>
    </location>
    <ligand>
        <name>Ca(2+)</name>
        <dbReference type="ChEBI" id="CHEBI:29108"/>
        <label>1</label>
    </ligand>
</feature>
<feature type="binding site" description="axial binding residue" evidence="19">
    <location>
        <position position="194"/>
    </location>
    <ligand>
        <name>heme b</name>
        <dbReference type="ChEBI" id="CHEBI:60344"/>
    </ligand>
    <ligandPart>
        <name>Fe</name>
        <dbReference type="ChEBI" id="CHEBI:18248"/>
    </ligandPart>
</feature>
<comment type="similarity">
    <text evidence="4">Belongs to the peroxidase family. Ascorbate peroxidase subfamily.</text>
</comment>
<comment type="function">
    <text evidence="2">Removal of H(2)O(2), oxidation of toxic reductants, biosynthesis and degradation of lignin, suberization, auxin catabolism, response to environmental stresses such as wounding, pathogen attack and oxidative stress. These functions might be dependent on each isozyme/isoform in each plant tissue.</text>
</comment>
<proteinExistence type="inferred from homology"/>
<comment type="cofactor">
    <cofactor evidence="19 22">
        <name>heme b</name>
        <dbReference type="ChEBI" id="CHEBI:60344"/>
    </cofactor>
    <text evidence="19 22">Binds 1 heme b (iron(II)-protoporphyrin IX) group per subunit.</text>
</comment>
<dbReference type="EC" id="1.11.1.7" evidence="5 22"/>
<feature type="domain" description="Plant heme peroxidase family profile" evidence="23">
    <location>
        <begin position="23"/>
        <end position="322"/>
    </location>
</feature>
<dbReference type="PRINTS" id="PR00458">
    <property type="entry name" value="PEROXIDASE"/>
</dbReference>
<dbReference type="InterPro" id="IPR019794">
    <property type="entry name" value="Peroxidases_AS"/>
</dbReference>
<evidence type="ECO:0000256" key="1">
    <source>
        <dbReference type="ARBA" id="ARBA00000189"/>
    </source>
</evidence>
<feature type="site" description="Transition state stabilizer" evidence="20">
    <location>
        <position position="60"/>
    </location>
</feature>
<evidence type="ECO:0000256" key="7">
    <source>
        <dbReference type="ARBA" id="ARBA00022559"/>
    </source>
</evidence>
<feature type="chain" id="PRO_5043091817" description="Peroxidase" evidence="22">
    <location>
        <begin position="24"/>
        <end position="322"/>
    </location>
</feature>
<feature type="disulfide bond" evidence="21">
    <location>
        <begin position="66"/>
        <end position="71"/>
    </location>
</feature>